<organism evidence="6 7">
    <name type="scientific">Microlunatus antarcticus</name>
    <dbReference type="NCBI Taxonomy" id="53388"/>
    <lineage>
        <taxon>Bacteria</taxon>
        <taxon>Bacillati</taxon>
        <taxon>Actinomycetota</taxon>
        <taxon>Actinomycetes</taxon>
        <taxon>Propionibacteriales</taxon>
        <taxon>Propionibacteriaceae</taxon>
        <taxon>Microlunatus</taxon>
    </lineage>
</organism>
<comment type="caution">
    <text evidence="6">The sequence shown here is derived from an EMBL/GenBank/DDBJ whole genome shotgun (WGS) entry which is preliminary data.</text>
</comment>
<dbReference type="EC" id="2.7.11.1" evidence="6"/>
<evidence type="ECO:0000313" key="7">
    <source>
        <dbReference type="Proteomes" id="UP000565572"/>
    </source>
</evidence>
<keyword evidence="2 6" id="KW-0808">Transferase</keyword>
<dbReference type="GO" id="GO:0004674">
    <property type="term" value="F:protein serine/threonine kinase activity"/>
    <property type="evidence" value="ECO:0007669"/>
    <property type="project" value="UniProtKB-EC"/>
</dbReference>
<keyword evidence="3 6" id="KW-0418">Kinase</keyword>
<dbReference type="GO" id="GO:0005829">
    <property type="term" value="C:cytosol"/>
    <property type="evidence" value="ECO:0007669"/>
    <property type="project" value="TreeGrafter"/>
</dbReference>
<evidence type="ECO:0000259" key="5">
    <source>
        <dbReference type="Pfam" id="PF13657"/>
    </source>
</evidence>
<dbReference type="Pfam" id="PF13657">
    <property type="entry name" value="Couple_hipA"/>
    <property type="match status" value="1"/>
</dbReference>
<gene>
    <name evidence="6" type="ORF">FHX39_001212</name>
</gene>
<dbReference type="RefSeq" id="WP_183337247.1">
    <property type="nucleotide sequence ID" value="NZ_JACHZG010000001.1"/>
</dbReference>
<evidence type="ECO:0000256" key="3">
    <source>
        <dbReference type="ARBA" id="ARBA00022777"/>
    </source>
</evidence>
<dbReference type="AlphaFoldDB" id="A0A7W5JU43"/>
<comment type="similarity">
    <text evidence="1">Belongs to the HipA Ser/Thr kinase family.</text>
</comment>
<name>A0A7W5JU43_9ACTN</name>
<dbReference type="Proteomes" id="UP000565572">
    <property type="component" value="Unassembled WGS sequence"/>
</dbReference>
<dbReference type="PANTHER" id="PTHR37419:SF8">
    <property type="entry name" value="TOXIN YJJJ"/>
    <property type="match status" value="1"/>
</dbReference>
<evidence type="ECO:0000313" key="6">
    <source>
        <dbReference type="EMBL" id="MBB3326268.1"/>
    </source>
</evidence>
<dbReference type="Pfam" id="PF07804">
    <property type="entry name" value="HipA_C"/>
    <property type="match status" value="1"/>
</dbReference>
<accession>A0A7W5JU43</accession>
<dbReference type="InterPro" id="IPR017508">
    <property type="entry name" value="HipA_N1"/>
</dbReference>
<keyword evidence="7" id="KW-1185">Reference proteome</keyword>
<feature type="domain" description="HipA-like C-terminal" evidence="4">
    <location>
        <begin position="177"/>
        <end position="381"/>
    </location>
</feature>
<evidence type="ECO:0000256" key="1">
    <source>
        <dbReference type="ARBA" id="ARBA00010164"/>
    </source>
</evidence>
<proteinExistence type="inferred from homology"/>
<reference evidence="6 7" key="1">
    <citation type="submission" date="2020-08" db="EMBL/GenBank/DDBJ databases">
        <title>Sequencing the genomes of 1000 actinobacteria strains.</title>
        <authorList>
            <person name="Klenk H.-P."/>
        </authorList>
    </citation>
    <scope>NUCLEOTIDE SEQUENCE [LARGE SCALE GENOMIC DNA]</scope>
    <source>
        <strain evidence="6 7">DSM 11053</strain>
    </source>
</reference>
<sequence>MTPAPSTRLRVSVDGANGTSPAAVAHVSERRGVVSTTLTYDPAWTADPAAYALSPDLALLQTRHQVTGGLPGAFADSAPDRWGRNLIAKRLRTQAPPGQQAATTVREVDYLLGVADETRQGALRFALDDAGPYLDAGSDVPRLVALPRLLRAADAVVDDGADDLAAVKELLAAGSGSLGGARPKASVRDGDRLSIAKFPHRSDAWDVMAWEKTALDLARGCGIDVPASRLVGVGQRNVLLLDRFDRRGATRVGYISAMTLLQSSDGVPADYLELAEALAEHGSAVVADLGRLWRRIAFMLVINNVDDHLRNHGFLRTASGWTLSPAFDLNPDPDPGAARVTTVGFVDDAEGALEQLVANAGAFRLTADHAAAVLDEVLRGTASWRTVARGNGLGEAELRRFAPALDRFHR</sequence>
<evidence type="ECO:0000259" key="4">
    <source>
        <dbReference type="Pfam" id="PF07804"/>
    </source>
</evidence>
<dbReference type="InterPro" id="IPR012893">
    <property type="entry name" value="HipA-like_C"/>
</dbReference>
<feature type="domain" description="HipA N-terminal subdomain 1" evidence="5">
    <location>
        <begin position="24"/>
        <end position="94"/>
    </location>
</feature>
<dbReference type="InterPro" id="IPR052028">
    <property type="entry name" value="HipA_Ser/Thr_kinase"/>
</dbReference>
<dbReference type="PANTHER" id="PTHR37419">
    <property type="entry name" value="SERINE/THREONINE-PROTEIN KINASE TOXIN HIPA"/>
    <property type="match status" value="1"/>
</dbReference>
<protein>
    <submittedName>
        <fullName evidence="6">Serine/threonine-protein kinase HipA</fullName>
        <ecNumber evidence="6">2.7.11.1</ecNumber>
    </submittedName>
</protein>
<evidence type="ECO:0000256" key="2">
    <source>
        <dbReference type="ARBA" id="ARBA00022679"/>
    </source>
</evidence>
<dbReference type="EMBL" id="JACHZG010000001">
    <property type="protein sequence ID" value="MBB3326268.1"/>
    <property type="molecule type" value="Genomic_DNA"/>
</dbReference>